<gene>
    <name evidence="2" type="ORF">GGR03_000028</name>
</gene>
<evidence type="ECO:0000313" key="3">
    <source>
        <dbReference type="Proteomes" id="UP000588647"/>
    </source>
</evidence>
<dbReference type="InterPro" id="IPR036514">
    <property type="entry name" value="SGNH_hydro_sf"/>
</dbReference>
<dbReference type="SUPFAM" id="SSF52266">
    <property type="entry name" value="SGNH hydrolase"/>
    <property type="match status" value="1"/>
</dbReference>
<evidence type="ECO:0000259" key="1">
    <source>
        <dbReference type="Pfam" id="PF13472"/>
    </source>
</evidence>
<dbReference type="Proteomes" id="UP000588647">
    <property type="component" value="Unassembled WGS sequence"/>
</dbReference>
<organism evidence="2 3">
    <name type="scientific">Aurantimonas endophytica</name>
    <dbReference type="NCBI Taxonomy" id="1522175"/>
    <lineage>
        <taxon>Bacteria</taxon>
        <taxon>Pseudomonadati</taxon>
        <taxon>Pseudomonadota</taxon>
        <taxon>Alphaproteobacteria</taxon>
        <taxon>Hyphomicrobiales</taxon>
        <taxon>Aurantimonadaceae</taxon>
        <taxon>Aurantimonas</taxon>
    </lineage>
</organism>
<dbReference type="AlphaFoldDB" id="A0A7W6H9B4"/>
<dbReference type="PANTHER" id="PTHR30383:SF5">
    <property type="entry name" value="SGNH HYDROLASE-TYPE ESTERASE DOMAIN-CONTAINING PROTEIN"/>
    <property type="match status" value="1"/>
</dbReference>
<dbReference type="PANTHER" id="PTHR30383">
    <property type="entry name" value="THIOESTERASE 1/PROTEASE 1/LYSOPHOSPHOLIPASE L1"/>
    <property type="match status" value="1"/>
</dbReference>
<comment type="caution">
    <text evidence="2">The sequence shown here is derived from an EMBL/GenBank/DDBJ whole genome shotgun (WGS) entry which is preliminary data.</text>
</comment>
<dbReference type="InterPro" id="IPR013830">
    <property type="entry name" value="SGNH_hydro"/>
</dbReference>
<reference evidence="2 3" key="1">
    <citation type="submission" date="2020-08" db="EMBL/GenBank/DDBJ databases">
        <title>Genomic Encyclopedia of Type Strains, Phase IV (KMG-IV): sequencing the most valuable type-strain genomes for metagenomic binning, comparative biology and taxonomic classification.</title>
        <authorList>
            <person name="Goeker M."/>
        </authorList>
    </citation>
    <scope>NUCLEOTIDE SEQUENCE [LARGE SCALE GENOMIC DNA]</scope>
    <source>
        <strain evidence="2 3">DSM 103570</strain>
    </source>
</reference>
<dbReference type="Pfam" id="PF13472">
    <property type="entry name" value="Lipase_GDSL_2"/>
    <property type="match status" value="1"/>
</dbReference>
<dbReference type="GO" id="GO:0004622">
    <property type="term" value="F:phosphatidylcholine lysophospholipase activity"/>
    <property type="evidence" value="ECO:0007669"/>
    <property type="project" value="TreeGrafter"/>
</dbReference>
<dbReference type="EMBL" id="JACIEM010000001">
    <property type="protein sequence ID" value="MBB4000981.1"/>
    <property type="molecule type" value="Genomic_DNA"/>
</dbReference>
<name>A0A7W6H9B4_9HYPH</name>
<accession>A0A7W6H9B4</accession>
<keyword evidence="3" id="KW-1185">Reference proteome</keyword>
<dbReference type="RefSeq" id="WP_183205216.1">
    <property type="nucleotide sequence ID" value="NZ_JAAAMM010000001.1"/>
</dbReference>
<dbReference type="CDD" id="cd00229">
    <property type="entry name" value="SGNH_hydrolase"/>
    <property type="match status" value="1"/>
</dbReference>
<dbReference type="Gene3D" id="3.40.50.1110">
    <property type="entry name" value="SGNH hydrolase"/>
    <property type="match status" value="1"/>
</dbReference>
<feature type="domain" description="SGNH hydrolase-type esterase" evidence="1">
    <location>
        <begin position="9"/>
        <end position="170"/>
    </location>
</feature>
<sequence length="196" mass="21304">MRRITIATMGTSLTAGNYENRFWQPQLAALLETKTSHPITVRNFGIGGGTSANGLASIGSFLPARPEILTIEYSMNDSGGSLTLAQSRANAISIINQFRAQDPDIMIYMLVMTPIVPGTGGFIARPNLVWYYDVYRQMAADPSLNVGLIDNYLDWPQPPTTGLLPDGLHPLIADMNQRLVPRIATVLAPAITARFG</sequence>
<proteinExistence type="predicted"/>
<protein>
    <submittedName>
        <fullName evidence="2">Lysophospholipase L1-like esterase</fullName>
    </submittedName>
</protein>
<evidence type="ECO:0000313" key="2">
    <source>
        <dbReference type="EMBL" id="MBB4000981.1"/>
    </source>
</evidence>
<dbReference type="InterPro" id="IPR051532">
    <property type="entry name" value="Ester_Hydrolysis_Enzymes"/>
</dbReference>